<comment type="similarity">
    <text evidence="2 8 13">Belongs to the glutamyl-tRNA reductase family.</text>
</comment>
<dbReference type="InterPro" id="IPR015896">
    <property type="entry name" value="4pyrrol_synth_GluRdtase_dimer"/>
</dbReference>
<dbReference type="NCBIfam" id="TIGR01035">
    <property type="entry name" value="hemA"/>
    <property type="match status" value="1"/>
</dbReference>
<dbReference type="FunFam" id="3.30.460.30:FF:000001">
    <property type="entry name" value="Glutamyl-tRNA reductase"/>
    <property type="match status" value="1"/>
</dbReference>
<accession>A0A7H0VGR9</accession>
<keyword evidence="18" id="KW-1185">Reference proteome</keyword>
<dbReference type="EMBL" id="CP060139">
    <property type="protein sequence ID" value="QNR24917.1"/>
    <property type="molecule type" value="Genomic_DNA"/>
</dbReference>
<comment type="domain">
    <text evidence="8">Possesses an unusual extended V-shaped dimeric structure with each monomer consisting of three distinct domains arranged along a curved 'spinal' alpha-helix. The N-terminal catalytic domain specifically recognizes the glutamate moiety of the substrate. The second domain is the NADPH-binding domain, and the third C-terminal domain is responsible for dimerization.</text>
</comment>
<evidence type="ECO:0000256" key="8">
    <source>
        <dbReference type="HAMAP-Rule" id="MF_00087"/>
    </source>
</evidence>
<dbReference type="Pfam" id="PF00745">
    <property type="entry name" value="GlutR_dimer"/>
    <property type="match status" value="1"/>
</dbReference>
<dbReference type="PIRSF" id="PIRSF000445">
    <property type="entry name" value="4pyrrol_synth_GluRdtase"/>
    <property type="match status" value="1"/>
</dbReference>
<evidence type="ECO:0000256" key="6">
    <source>
        <dbReference type="ARBA" id="ARBA00023244"/>
    </source>
</evidence>
<feature type="binding site" evidence="8 10">
    <location>
        <position position="113"/>
    </location>
    <ligand>
        <name>substrate</name>
    </ligand>
</feature>
<dbReference type="SUPFAM" id="SSF69075">
    <property type="entry name" value="Glutamyl tRNA-reductase dimerization domain"/>
    <property type="match status" value="1"/>
</dbReference>
<dbReference type="CDD" id="cd05213">
    <property type="entry name" value="NAD_bind_Glutamyl_tRNA_reduct"/>
    <property type="match status" value="1"/>
</dbReference>
<dbReference type="KEGG" id="chyd:H4K34_03485"/>
<dbReference type="InterPro" id="IPR018214">
    <property type="entry name" value="GluRdtase_CS"/>
</dbReference>
<comment type="miscellaneous">
    <text evidence="8">During catalysis, the active site Cys acts as a nucleophile attacking the alpha-carbonyl group of tRNA-bound glutamate with the formation of a thioester intermediate between enzyme and glutamate, and the concomitant release of tRNA(Glu). The thioester intermediate is finally reduced by direct hydride transfer from NADPH, to form the product GSA.</text>
</comment>
<keyword evidence="4 8" id="KW-0521">NADP</keyword>
<dbReference type="SUPFAM" id="SSF69742">
    <property type="entry name" value="Glutamyl tRNA-reductase catalytic, N-terminal domain"/>
    <property type="match status" value="1"/>
</dbReference>
<name>A0A7H0VGR9_9FLAO</name>
<evidence type="ECO:0000256" key="12">
    <source>
        <dbReference type="PIRSR" id="PIRSR000445-4"/>
    </source>
</evidence>
<dbReference type="InterPro" id="IPR000343">
    <property type="entry name" value="4pyrrol_synth_GluRdtase"/>
</dbReference>
<evidence type="ECO:0000259" key="14">
    <source>
        <dbReference type="Pfam" id="PF00745"/>
    </source>
</evidence>
<reference evidence="17 18" key="1">
    <citation type="submission" date="2020-08" db="EMBL/GenBank/DDBJ databases">
        <title>Croceimicrobium hydrocarbonivorans gen. nov., sp. nov., a novel marine bacterium isolated from a bacterial consortium that degrades polyethylene terephthalate.</title>
        <authorList>
            <person name="Liu R."/>
        </authorList>
    </citation>
    <scope>NUCLEOTIDE SEQUENCE [LARGE SCALE GENOMIC DNA]</scope>
    <source>
        <strain evidence="17 18">A20-9</strain>
    </source>
</reference>
<dbReference type="AlphaFoldDB" id="A0A7H0VGR9"/>
<evidence type="ECO:0000259" key="15">
    <source>
        <dbReference type="Pfam" id="PF01488"/>
    </source>
</evidence>
<protein>
    <recommendedName>
        <fullName evidence="3 8">Glutamyl-tRNA reductase</fullName>
        <shortName evidence="8">GluTR</shortName>
        <ecNumber evidence="3 8">1.2.1.70</ecNumber>
    </recommendedName>
</protein>
<dbReference type="Proteomes" id="UP000516305">
    <property type="component" value="Chromosome"/>
</dbReference>
<feature type="domain" description="Quinate/shikimate 5-dehydrogenase/glutamyl-tRNA reductase" evidence="15">
    <location>
        <begin position="188"/>
        <end position="305"/>
    </location>
</feature>
<dbReference type="GO" id="GO:0008883">
    <property type="term" value="F:glutamyl-tRNA reductase activity"/>
    <property type="evidence" value="ECO:0007669"/>
    <property type="project" value="UniProtKB-UniRule"/>
</dbReference>
<dbReference type="RefSeq" id="WP_210759444.1">
    <property type="nucleotide sequence ID" value="NZ_CP060139.1"/>
</dbReference>
<dbReference type="InterPro" id="IPR036291">
    <property type="entry name" value="NAD(P)-bd_dom_sf"/>
</dbReference>
<dbReference type="SUPFAM" id="SSF51735">
    <property type="entry name" value="NAD(P)-binding Rossmann-fold domains"/>
    <property type="match status" value="1"/>
</dbReference>
<dbReference type="GO" id="GO:0019353">
    <property type="term" value="P:protoporphyrinogen IX biosynthetic process from glutamate"/>
    <property type="evidence" value="ECO:0007669"/>
    <property type="project" value="TreeGrafter"/>
</dbReference>
<dbReference type="GO" id="GO:0050661">
    <property type="term" value="F:NADP binding"/>
    <property type="evidence" value="ECO:0007669"/>
    <property type="project" value="InterPro"/>
</dbReference>
<evidence type="ECO:0000256" key="13">
    <source>
        <dbReference type="RuleBase" id="RU000584"/>
    </source>
</evidence>
<sequence length="412" mass="46862">MKEFEVSRFANFFLIGIDHQKADVSTREKFSLSEEQAQHLIHDYQSAGGDGILVLSTCNRTELYGFANCPRDLIALFCKHSGNSKQDFEPYQNIKQNREAIEHLYRVGSGLESKILGDFEIIGQVKKAYQRSKEQSAHNAFLDRLVNIGVQCSKRVKNETQLSTGAASVAFAAVLQVKEYLKVNPKPSVLLYGMGKMGRTTCENLVNQTGVEDITLINRTEEKAVRLADRFGLKHADLEHLQDALNRADIAIVATGASAPTVHLKDFSAQKPRLLLDLSMPRNIESSVYQDSNFRVIDVDHLSEIAEESIRNRQSQIPMAEQIIDEKIEEFYEWLESRRVAPTLNALRSKMDDWKEKELKSLQKKFPELSLEQAEYFASQMLNRITGQFARQLKNGSNLNNDLRTIHHIFEL</sequence>
<organism evidence="17 18">
    <name type="scientific">Croceimicrobium hydrocarbonivorans</name>
    <dbReference type="NCBI Taxonomy" id="2761580"/>
    <lineage>
        <taxon>Bacteria</taxon>
        <taxon>Pseudomonadati</taxon>
        <taxon>Bacteroidota</taxon>
        <taxon>Flavobacteriia</taxon>
        <taxon>Flavobacteriales</taxon>
        <taxon>Owenweeksiaceae</taxon>
        <taxon>Croceimicrobium</taxon>
    </lineage>
</organism>
<feature type="domain" description="Tetrapyrrole biosynthesis glutamyl-tRNA reductase dimerisation" evidence="14">
    <location>
        <begin position="320"/>
        <end position="412"/>
    </location>
</feature>
<evidence type="ECO:0000313" key="18">
    <source>
        <dbReference type="Proteomes" id="UP000516305"/>
    </source>
</evidence>
<dbReference type="InterPro" id="IPR006151">
    <property type="entry name" value="Shikm_DH/Glu-tRNA_Rdtase"/>
</dbReference>
<dbReference type="InterPro" id="IPR015895">
    <property type="entry name" value="4pyrrol_synth_GluRdtase_N"/>
</dbReference>
<evidence type="ECO:0000313" key="17">
    <source>
        <dbReference type="EMBL" id="QNR24917.1"/>
    </source>
</evidence>
<evidence type="ECO:0000256" key="5">
    <source>
        <dbReference type="ARBA" id="ARBA00023002"/>
    </source>
</evidence>
<feature type="domain" description="Glutamyl-tRNA reductase N-terminal" evidence="16">
    <location>
        <begin position="15"/>
        <end position="160"/>
    </location>
</feature>
<feature type="binding site" evidence="8 11">
    <location>
        <begin position="193"/>
        <end position="198"/>
    </location>
    <ligand>
        <name>NADP(+)</name>
        <dbReference type="ChEBI" id="CHEBI:58349"/>
    </ligand>
</feature>
<dbReference type="PROSITE" id="PS00747">
    <property type="entry name" value="GLUTR"/>
    <property type="match status" value="1"/>
</dbReference>
<evidence type="ECO:0000256" key="7">
    <source>
        <dbReference type="ARBA" id="ARBA00047464"/>
    </source>
</evidence>
<feature type="binding site" evidence="8 10">
    <location>
        <begin position="57"/>
        <end position="60"/>
    </location>
    <ligand>
        <name>substrate</name>
    </ligand>
</feature>
<evidence type="ECO:0000256" key="10">
    <source>
        <dbReference type="PIRSR" id="PIRSR000445-2"/>
    </source>
</evidence>
<feature type="binding site" evidence="8 10">
    <location>
        <begin position="118"/>
        <end position="120"/>
    </location>
    <ligand>
        <name>substrate</name>
    </ligand>
</feature>
<feature type="active site" description="Nucleophile" evidence="8 9">
    <location>
        <position position="58"/>
    </location>
</feature>
<gene>
    <name evidence="8 17" type="primary">hemA</name>
    <name evidence="17" type="ORF">H4K34_03485</name>
</gene>
<dbReference type="InterPro" id="IPR036453">
    <property type="entry name" value="GluRdtase_dimer_dom_sf"/>
</dbReference>
<dbReference type="PANTHER" id="PTHR43013:SF1">
    <property type="entry name" value="GLUTAMYL-TRNA REDUCTASE"/>
    <property type="match status" value="1"/>
</dbReference>
<feature type="binding site" evidence="8 10">
    <location>
        <position position="124"/>
    </location>
    <ligand>
        <name>substrate</name>
    </ligand>
</feature>
<comment type="pathway">
    <text evidence="1 8 13">Porphyrin-containing compound metabolism; protoporphyrin-IX biosynthesis; 5-aminolevulinate from L-glutamyl-tRNA(Glu): step 1/2.</text>
</comment>
<evidence type="ECO:0000256" key="4">
    <source>
        <dbReference type="ARBA" id="ARBA00022857"/>
    </source>
</evidence>
<dbReference type="UniPathway" id="UPA00251">
    <property type="reaction ID" value="UER00316"/>
</dbReference>
<comment type="subunit">
    <text evidence="8">Homodimer.</text>
</comment>
<dbReference type="PANTHER" id="PTHR43013">
    <property type="entry name" value="GLUTAMYL-TRNA REDUCTASE"/>
    <property type="match status" value="1"/>
</dbReference>
<evidence type="ECO:0000256" key="1">
    <source>
        <dbReference type="ARBA" id="ARBA00005059"/>
    </source>
</evidence>
<comment type="catalytic activity">
    <reaction evidence="7 8 13">
        <text>(S)-4-amino-5-oxopentanoate + tRNA(Glu) + NADP(+) = L-glutamyl-tRNA(Glu) + NADPH + H(+)</text>
        <dbReference type="Rhea" id="RHEA:12344"/>
        <dbReference type="Rhea" id="RHEA-COMP:9663"/>
        <dbReference type="Rhea" id="RHEA-COMP:9680"/>
        <dbReference type="ChEBI" id="CHEBI:15378"/>
        <dbReference type="ChEBI" id="CHEBI:57501"/>
        <dbReference type="ChEBI" id="CHEBI:57783"/>
        <dbReference type="ChEBI" id="CHEBI:58349"/>
        <dbReference type="ChEBI" id="CHEBI:78442"/>
        <dbReference type="ChEBI" id="CHEBI:78520"/>
        <dbReference type="EC" id="1.2.1.70"/>
    </reaction>
</comment>
<dbReference type="Pfam" id="PF05201">
    <property type="entry name" value="GlutR_N"/>
    <property type="match status" value="1"/>
</dbReference>
<dbReference type="Gene3D" id="3.40.50.720">
    <property type="entry name" value="NAD(P)-binding Rossmann-like Domain"/>
    <property type="match status" value="1"/>
</dbReference>
<dbReference type="EC" id="1.2.1.70" evidence="3 8"/>
<evidence type="ECO:0000256" key="2">
    <source>
        <dbReference type="ARBA" id="ARBA00005916"/>
    </source>
</evidence>
<feature type="site" description="Important for activity" evidence="8 12">
    <location>
        <position position="103"/>
    </location>
</feature>
<evidence type="ECO:0000256" key="9">
    <source>
        <dbReference type="PIRSR" id="PIRSR000445-1"/>
    </source>
</evidence>
<dbReference type="HAMAP" id="MF_00087">
    <property type="entry name" value="Glu_tRNA_reductase"/>
    <property type="match status" value="1"/>
</dbReference>
<dbReference type="Pfam" id="PF01488">
    <property type="entry name" value="Shikimate_DH"/>
    <property type="match status" value="1"/>
</dbReference>
<comment type="function">
    <text evidence="8">Catalyzes the NADPH-dependent reduction of glutamyl-tRNA(Glu) to glutamate 1-semialdehyde (GSA).</text>
</comment>
<evidence type="ECO:0000256" key="3">
    <source>
        <dbReference type="ARBA" id="ARBA00012970"/>
    </source>
</evidence>
<keyword evidence="5 8" id="KW-0560">Oxidoreductase</keyword>
<keyword evidence="6 8" id="KW-0627">Porphyrin biosynthesis</keyword>
<evidence type="ECO:0000259" key="16">
    <source>
        <dbReference type="Pfam" id="PF05201"/>
    </source>
</evidence>
<evidence type="ECO:0000256" key="11">
    <source>
        <dbReference type="PIRSR" id="PIRSR000445-3"/>
    </source>
</evidence>
<dbReference type="Gene3D" id="3.30.460.30">
    <property type="entry name" value="Glutamyl-tRNA reductase, N-terminal domain"/>
    <property type="match status" value="1"/>
</dbReference>
<proteinExistence type="inferred from homology"/>
<dbReference type="InterPro" id="IPR036343">
    <property type="entry name" value="GluRdtase_N_sf"/>
</dbReference>